<protein>
    <submittedName>
        <fullName evidence="2">Uncharacterized protein</fullName>
    </submittedName>
</protein>
<keyword evidence="3" id="KW-1185">Reference proteome</keyword>
<sequence length="286" mass="32242">MATTTTTTTRRREWCSASGSTTRREWCSASGSTRRGAGSSASGSGRRGGWRIRAESESEGGDRAQPWVIGEYITKRRKRRTNSLGNIVDADEDFLEPAGWNDDSKLALAVECVARELGVEEDHVRRRLVLLQKLVPDLKPKLKTMKVGDIARLAVKCKTIPHDLLKLKEIFPRANVSRLVASNPTILYEDMGFVEKKAERLKALLKTDDVDRAVELNPIFLDLQQVEFAIEEIKRLMPNEDACVYLIRNPSILYSTQARENIITYDDPYFNFSTSDAKTSSSNENR</sequence>
<dbReference type="AlphaFoldDB" id="A0A5B8MNJ8"/>
<name>A0A5B8MNJ8_9CHLO</name>
<evidence type="ECO:0000256" key="1">
    <source>
        <dbReference type="SAM" id="MobiDB-lite"/>
    </source>
</evidence>
<feature type="compositionally biased region" description="Low complexity" evidence="1">
    <location>
        <begin position="28"/>
        <end position="44"/>
    </location>
</feature>
<dbReference type="Proteomes" id="UP000316726">
    <property type="component" value="Chromosome 6"/>
</dbReference>
<dbReference type="EMBL" id="CP031039">
    <property type="protein sequence ID" value="QDZ22049.1"/>
    <property type="molecule type" value="Genomic_DNA"/>
</dbReference>
<dbReference type="OrthoDB" id="545443at2759"/>
<organism evidence="2 3">
    <name type="scientific">Chloropicon primus</name>
    <dbReference type="NCBI Taxonomy" id="1764295"/>
    <lineage>
        <taxon>Eukaryota</taxon>
        <taxon>Viridiplantae</taxon>
        <taxon>Chlorophyta</taxon>
        <taxon>Chloropicophyceae</taxon>
        <taxon>Chloropicales</taxon>
        <taxon>Chloropicaceae</taxon>
        <taxon>Chloropicon</taxon>
    </lineage>
</organism>
<feature type="region of interest" description="Disordered" evidence="1">
    <location>
        <begin position="25"/>
        <end position="58"/>
    </location>
</feature>
<reference evidence="2 3" key="1">
    <citation type="submission" date="2018-07" db="EMBL/GenBank/DDBJ databases">
        <title>The complete nuclear genome of the prasinophyte Chloropicon primus (CCMP1205).</title>
        <authorList>
            <person name="Pombert J.-F."/>
            <person name="Otis C."/>
            <person name="Turmel M."/>
            <person name="Lemieux C."/>
        </authorList>
    </citation>
    <scope>NUCLEOTIDE SEQUENCE [LARGE SCALE GENOMIC DNA]</scope>
    <source>
        <strain evidence="2 3">CCMP1205</strain>
    </source>
</reference>
<gene>
    <name evidence="2" type="ORF">A3770_06p45670</name>
</gene>
<accession>A0A5B8MNJ8</accession>
<proteinExistence type="predicted"/>
<evidence type="ECO:0000313" key="3">
    <source>
        <dbReference type="Proteomes" id="UP000316726"/>
    </source>
</evidence>
<evidence type="ECO:0000313" key="2">
    <source>
        <dbReference type="EMBL" id="QDZ22049.1"/>
    </source>
</evidence>